<dbReference type="Pfam" id="PF00672">
    <property type="entry name" value="HAMP"/>
    <property type="match status" value="1"/>
</dbReference>
<proteinExistence type="inferred from homology"/>
<dbReference type="PROSITE" id="PS50885">
    <property type="entry name" value="HAMP"/>
    <property type="match status" value="1"/>
</dbReference>
<organism evidence="10 11">
    <name type="scientific">Litchfieldia salsa</name>
    <dbReference type="NCBI Taxonomy" id="930152"/>
    <lineage>
        <taxon>Bacteria</taxon>
        <taxon>Bacillati</taxon>
        <taxon>Bacillota</taxon>
        <taxon>Bacilli</taxon>
        <taxon>Bacillales</taxon>
        <taxon>Bacillaceae</taxon>
        <taxon>Litchfieldia</taxon>
    </lineage>
</organism>
<sequence>MVKNIKWRNINIGGKYLVAFMIMAIAFLISIFITFLFLKNTSSTMEETITKNEVATFAGDLDRLFLEKYNLIPEYLLLANDEKLNEYLDYSKEFAITAKALKKDLSQDQLQLFNQLIENNHELDQYFFSTVVPNVQQINTNDFQEIQSSVQVLKVDTSKISQQLKTTAIEFNVDAIHSSQANLSKVNLILIISSAVSIIISFLFLYFISKGIRKNLRNIVNQSKAIANGQLNNSNLDYKGKDEIGQLSESMNEMGHSLKEMISNISQLSTNVDQQSTILLNSSEEVKHGTDQVAITIEEMAKGATSQADNATVISERTRDFSEDIVTASEHTDKLVMFSKQVLDVSIIGNSQMVESLSQMGRVNDVVKSSVTKVKSLEAKTQSITEIVQVIKSIAEQTNLLALNASIEAARAGEAGKGFAVVASEVRKLAEEVRHSVENITGIVVAIKEETTMISEELNIGYAEVHKGTDLIEQTGKQFVHIKDQVEEMSEKVTEISTVFTKIETSSREINESVESIAASSEESAAGSEEITATVYDQSQSVESITNSARTLTEMVEQMNSMIKKFQL</sequence>
<keyword evidence="2" id="KW-1003">Cell membrane</keyword>
<dbReference type="InterPro" id="IPR004089">
    <property type="entry name" value="MCPsignal_dom"/>
</dbReference>
<comment type="similarity">
    <text evidence="5">Belongs to the methyl-accepting chemotaxis (MCP) protein family.</text>
</comment>
<dbReference type="Proteomes" id="UP000199159">
    <property type="component" value="Unassembled WGS sequence"/>
</dbReference>
<dbReference type="GO" id="GO:0007165">
    <property type="term" value="P:signal transduction"/>
    <property type="evidence" value="ECO:0007669"/>
    <property type="project" value="UniProtKB-KW"/>
</dbReference>
<dbReference type="CDD" id="cd11386">
    <property type="entry name" value="MCP_signal"/>
    <property type="match status" value="1"/>
</dbReference>
<dbReference type="Gene3D" id="6.10.340.10">
    <property type="match status" value="1"/>
</dbReference>
<dbReference type="GO" id="GO:0006935">
    <property type="term" value="P:chemotaxis"/>
    <property type="evidence" value="ECO:0007669"/>
    <property type="project" value="InterPro"/>
</dbReference>
<evidence type="ECO:0000313" key="11">
    <source>
        <dbReference type="Proteomes" id="UP000199159"/>
    </source>
</evidence>
<name>A0A1H0VX38_9BACI</name>
<reference evidence="11" key="1">
    <citation type="submission" date="2016-10" db="EMBL/GenBank/DDBJ databases">
        <authorList>
            <person name="Varghese N."/>
            <person name="Submissions S."/>
        </authorList>
    </citation>
    <scope>NUCLEOTIDE SEQUENCE [LARGE SCALE GENOMIC DNA]</scope>
    <source>
        <strain evidence="11">IBRC-M10078</strain>
    </source>
</reference>
<dbReference type="Pfam" id="PF00015">
    <property type="entry name" value="MCPsignal"/>
    <property type="match status" value="1"/>
</dbReference>
<keyword evidence="4 6" id="KW-0807">Transducer</keyword>
<dbReference type="SMART" id="SM00283">
    <property type="entry name" value="MA"/>
    <property type="match status" value="1"/>
</dbReference>
<accession>A0A1H0VX38</accession>
<keyword evidence="7" id="KW-1133">Transmembrane helix</keyword>
<dbReference type="PROSITE" id="PS50111">
    <property type="entry name" value="CHEMOTAXIS_TRANSDUC_2"/>
    <property type="match status" value="1"/>
</dbReference>
<dbReference type="GO" id="GO:0005886">
    <property type="term" value="C:plasma membrane"/>
    <property type="evidence" value="ECO:0007669"/>
    <property type="project" value="UniProtKB-SubCell"/>
</dbReference>
<dbReference type="STRING" id="930152.SAMN05216565_10844"/>
<evidence type="ECO:0000256" key="4">
    <source>
        <dbReference type="ARBA" id="ARBA00023224"/>
    </source>
</evidence>
<keyword evidence="7" id="KW-0812">Transmembrane</keyword>
<dbReference type="SMART" id="SM00304">
    <property type="entry name" value="HAMP"/>
    <property type="match status" value="1"/>
</dbReference>
<dbReference type="CDD" id="cd06225">
    <property type="entry name" value="HAMP"/>
    <property type="match status" value="1"/>
</dbReference>
<evidence type="ECO:0000256" key="5">
    <source>
        <dbReference type="ARBA" id="ARBA00029447"/>
    </source>
</evidence>
<comment type="subcellular location">
    <subcellularLocation>
        <location evidence="1">Cell membrane</location>
    </subcellularLocation>
</comment>
<keyword evidence="11" id="KW-1185">Reference proteome</keyword>
<evidence type="ECO:0000259" key="9">
    <source>
        <dbReference type="PROSITE" id="PS50885"/>
    </source>
</evidence>
<evidence type="ECO:0000259" key="8">
    <source>
        <dbReference type="PROSITE" id="PS50111"/>
    </source>
</evidence>
<evidence type="ECO:0000256" key="1">
    <source>
        <dbReference type="ARBA" id="ARBA00004236"/>
    </source>
</evidence>
<dbReference type="EMBL" id="FNJU01000008">
    <property type="protein sequence ID" value="SDP83082.1"/>
    <property type="molecule type" value="Genomic_DNA"/>
</dbReference>
<dbReference type="InterPro" id="IPR003660">
    <property type="entry name" value="HAMP_dom"/>
</dbReference>
<evidence type="ECO:0000256" key="2">
    <source>
        <dbReference type="ARBA" id="ARBA00022475"/>
    </source>
</evidence>
<dbReference type="AlphaFoldDB" id="A0A1H0VX38"/>
<dbReference type="PANTHER" id="PTHR32089">
    <property type="entry name" value="METHYL-ACCEPTING CHEMOTAXIS PROTEIN MCPB"/>
    <property type="match status" value="1"/>
</dbReference>
<dbReference type="PANTHER" id="PTHR32089:SF114">
    <property type="entry name" value="METHYL-ACCEPTING CHEMOTAXIS PROTEIN MCPB"/>
    <property type="match status" value="1"/>
</dbReference>
<keyword evidence="3 7" id="KW-0472">Membrane</keyword>
<dbReference type="SUPFAM" id="SSF58104">
    <property type="entry name" value="Methyl-accepting chemotaxis protein (MCP) signaling domain"/>
    <property type="match status" value="1"/>
</dbReference>
<evidence type="ECO:0000313" key="10">
    <source>
        <dbReference type="EMBL" id="SDP83082.1"/>
    </source>
</evidence>
<evidence type="ECO:0000256" key="3">
    <source>
        <dbReference type="ARBA" id="ARBA00023136"/>
    </source>
</evidence>
<dbReference type="PRINTS" id="PR00260">
    <property type="entry name" value="CHEMTRNSDUCR"/>
</dbReference>
<feature type="transmembrane region" description="Helical" evidence="7">
    <location>
        <begin position="16"/>
        <end position="38"/>
    </location>
</feature>
<feature type="domain" description="HAMP" evidence="9">
    <location>
        <begin position="210"/>
        <end position="263"/>
    </location>
</feature>
<gene>
    <name evidence="10" type="ORF">SAMN05216565_10844</name>
</gene>
<dbReference type="Gene3D" id="1.10.287.950">
    <property type="entry name" value="Methyl-accepting chemotaxis protein"/>
    <property type="match status" value="1"/>
</dbReference>
<feature type="domain" description="Methyl-accepting transducer" evidence="8">
    <location>
        <begin position="282"/>
        <end position="532"/>
    </location>
</feature>
<dbReference type="RefSeq" id="WP_238457284.1">
    <property type="nucleotide sequence ID" value="NZ_FNJU01000008.1"/>
</dbReference>
<dbReference type="InterPro" id="IPR004090">
    <property type="entry name" value="Chemotax_Me-accpt_rcpt"/>
</dbReference>
<dbReference type="GO" id="GO:0004888">
    <property type="term" value="F:transmembrane signaling receptor activity"/>
    <property type="evidence" value="ECO:0007669"/>
    <property type="project" value="InterPro"/>
</dbReference>
<protein>
    <submittedName>
        <fullName evidence="10">Methyl-accepting chemotaxis protein</fullName>
    </submittedName>
</protein>
<evidence type="ECO:0000256" key="7">
    <source>
        <dbReference type="SAM" id="Phobius"/>
    </source>
</evidence>
<feature type="transmembrane region" description="Helical" evidence="7">
    <location>
        <begin position="188"/>
        <end position="208"/>
    </location>
</feature>
<evidence type="ECO:0000256" key="6">
    <source>
        <dbReference type="PROSITE-ProRule" id="PRU00284"/>
    </source>
</evidence>